<name>A0A0V0RFQ8_9BILA</name>
<protein>
    <submittedName>
        <fullName evidence="1">Uncharacterized protein</fullName>
    </submittedName>
</protein>
<proteinExistence type="predicted"/>
<comment type="caution">
    <text evidence="1">The sequence shown here is derived from an EMBL/GenBank/DDBJ whole genome shotgun (WGS) entry which is preliminary data.</text>
</comment>
<keyword evidence="2" id="KW-1185">Reference proteome</keyword>
<evidence type="ECO:0000313" key="2">
    <source>
        <dbReference type="Proteomes" id="UP000054630"/>
    </source>
</evidence>
<dbReference type="Proteomes" id="UP000054630">
    <property type="component" value="Unassembled WGS sequence"/>
</dbReference>
<reference evidence="1 2" key="1">
    <citation type="submission" date="2015-01" db="EMBL/GenBank/DDBJ databases">
        <title>Evolution of Trichinella species and genotypes.</title>
        <authorList>
            <person name="Korhonen P.K."/>
            <person name="Edoardo P."/>
            <person name="Giuseppe L.R."/>
            <person name="Gasser R.B."/>
        </authorList>
    </citation>
    <scope>NUCLEOTIDE SEQUENCE [LARGE SCALE GENOMIC DNA]</scope>
    <source>
        <strain evidence="1">ISS37</strain>
    </source>
</reference>
<accession>A0A0V0RFQ8</accession>
<dbReference type="AlphaFoldDB" id="A0A0V0RFQ8"/>
<organism evidence="1 2">
    <name type="scientific">Trichinella nelsoni</name>
    <dbReference type="NCBI Taxonomy" id="6336"/>
    <lineage>
        <taxon>Eukaryota</taxon>
        <taxon>Metazoa</taxon>
        <taxon>Ecdysozoa</taxon>
        <taxon>Nematoda</taxon>
        <taxon>Enoplea</taxon>
        <taxon>Dorylaimia</taxon>
        <taxon>Trichinellida</taxon>
        <taxon>Trichinellidae</taxon>
        <taxon>Trichinella</taxon>
    </lineage>
</organism>
<dbReference type="EMBL" id="JYDL01000225">
    <property type="protein sequence ID" value="KRX13077.1"/>
    <property type="molecule type" value="Genomic_DNA"/>
</dbReference>
<evidence type="ECO:0000313" key="1">
    <source>
        <dbReference type="EMBL" id="KRX13077.1"/>
    </source>
</evidence>
<gene>
    <name evidence="1" type="ORF">T07_13732</name>
</gene>
<sequence>MHALVAMTRAKRQISFMTAEVQELFTRTDFHLKKSMLFYNEKMTFYLRLLVCVEYFLFKEDI</sequence>